<reference evidence="2" key="1">
    <citation type="journal article" date="2022" name="Mol. Ecol. Resour.">
        <title>The genomes of chicory, endive, great burdock and yacon provide insights into Asteraceae palaeo-polyploidization history and plant inulin production.</title>
        <authorList>
            <person name="Fan W."/>
            <person name="Wang S."/>
            <person name="Wang H."/>
            <person name="Wang A."/>
            <person name="Jiang F."/>
            <person name="Liu H."/>
            <person name="Zhao H."/>
            <person name="Xu D."/>
            <person name="Zhang Y."/>
        </authorList>
    </citation>
    <scope>NUCLEOTIDE SEQUENCE [LARGE SCALE GENOMIC DNA]</scope>
    <source>
        <strain evidence="2">cv. Punajuju</strain>
    </source>
</reference>
<organism evidence="1 2">
    <name type="scientific">Cichorium intybus</name>
    <name type="common">Chicory</name>
    <dbReference type="NCBI Taxonomy" id="13427"/>
    <lineage>
        <taxon>Eukaryota</taxon>
        <taxon>Viridiplantae</taxon>
        <taxon>Streptophyta</taxon>
        <taxon>Embryophyta</taxon>
        <taxon>Tracheophyta</taxon>
        <taxon>Spermatophyta</taxon>
        <taxon>Magnoliopsida</taxon>
        <taxon>eudicotyledons</taxon>
        <taxon>Gunneridae</taxon>
        <taxon>Pentapetalae</taxon>
        <taxon>asterids</taxon>
        <taxon>campanulids</taxon>
        <taxon>Asterales</taxon>
        <taxon>Asteraceae</taxon>
        <taxon>Cichorioideae</taxon>
        <taxon>Cichorieae</taxon>
        <taxon>Cichoriinae</taxon>
        <taxon>Cichorium</taxon>
    </lineage>
</organism>
<reference evidence="1 2" key="2">
    <citation type="journal article" date="2022" name="Mol. Ecol. Resour.">
        <title>The genomes of chicory, endive, great burdock and yacon provide insights into Asteraceae paleo-polyploidization history and plant inulin production.</title>
        <authorList>
            <person name="Fan W."/>
            <person name="Wang S."/>
            <person name="Wang H."/>
            <person name="Wang A."/>
            <person name="Jiang F."/>
            <person name="Liu H."/>
            <person name="Zhao H."/>
            <person name="Xu D."/>
            <person name="Zhang Y."/>
        </authorList>
    </citation>
    <scope>NUCLEOTIDE SEQUENCE [LARGE SCALE GENOMIC DNA]</scope>
    <source>
        <strain evidence="2">cv. Punajuju</strain>
        <tissue evidence="1">Leaves</tissue>
    </source>
</reference>
<gene>
    <name evidence="1" type="ORF">L2E82_24940</name>
</gene>
<protein>
    <submittedName>
        <fullName evidence="1">Uncharacterized protein</fullName>
    </submittedName>
</protein>
<evidence type="ECO:0000313" key="1">
    <source>
        <dbReference type="EMBL" id="KAI3752899.1"/>
    </source>
</evidence>
<keyword evidence="2" id="KW-1185">Reference proteome</keyword>
<dbReference type="Proteomes" id="UP001055811">
    <property type="component" value="Linkage Group LG04"/>
</dbReference>
<accession>A0ACB9E1V0</accession>
<name>A0ACB9E1V0_CICIN</name>
<sequence>MDDVYSNTQFSFSNNDSVEDMMRGLDSQSQMTFMILQSILYSRYDVFVRHKDLLNLFNNNGNPYSDVLWLAALVQSVGELEFGEQKSNETAVPTFSVAASPSSSGPATYLQG</sequence>
<evidence type="ECO:0000313" key="2">
    <source>
        <dbReference type="Proteomes" id="UP001055811"/>
    </source>
</evidence>
<proteinExistence type="predicted"/>
<dbReference type="EMBL" id="CM042012">
    <property type="protein sequence ID" value="KAI3752899.1"/>
    <property type="molecule type" value="Genomic_DNA"/>
</dbReference>
<comment type="caution">
    <text evidence="1">The sequence shown here is derived from an EMBL/GenBank/DDBJ whole genome shotgun (WGS) entry which is preliminary data.</text>
</comment>